<name>A0AAV3RWN0_LITER</name>
<evidence type="ECO:0000313" key="2">
    <source>
        <dbReference type="Proteomes" id="UP001454036"/>
    </source>
</evidence>
<organism evidence="1 2">
    <name type="scientific">Lithospermum erythrorhizon</name>
    <name type="common">Purple gromwell</name>
    <name type="synonym">Lithospermum officinale var. erythrorhizon</name>
    <dbReference type="NCBI Taxonomy" id="34254"/>
    <lineage>
        <taxon>Eukaryota</taxon>
        <taxon>Viridiplantae</taxon>
        <taxon>Streptophyta</taxon>
        <taxon>Embryophyta</taxon>
        <taxon>Tracheophyta</taxon>
        <taxon>Spermatophyta</taxon>
        <taxon>Magnoliopsida</taxon>
        <taxon>eudicotyledons</taxon>
        <taxon>Gunneridae</taxon>
        <taxon>Pentapetalae</taxon>
        <taxon>asterids</taxon>
        <taxon>lamiids</taxon>
        <taxon>Boraginales</taxon>
        <taxon>Boraginaceae</taxon>
        <taxon>Boraginoideae</taxon>
        <taxon>Lithospermeae</taxon>
        <taxon>Lithospermum</taxon>
    </lineage>
</organism>
<comment type="caution">
    <text evidence="1">The sequence shown here is derived from an EMBL/GenBank/DDBJ whole genome shotgun (WGS) entry which is preliminary data.</text>
</comment>
<dbReference type="EMBL" id="BAABME010012936">
    <property type="protein sequence ID" value="GAA0185662.1"/>
    <property type="molecule type" value="Genomic_DNA"/>
</dbReference>
<protein>
    <recommendedName>
        <fullName evidence="3">Reverse transcriptase zinc-binding domain-containing protein</fullName>
    </recommendedName>
</protein>
<dbReference type="Proteomes" id="UP001454036">
    <property type="component" value="Unassembled WGS sequence"/>
</dbReference>
<evidence type="ECO:0000313" key="1">
    <source>
        <dbReference type="EMBL" id="GAA0185662.1"/>
    </source>
</evidence>
<gene>
    <name evidence="1" type="ORF">LIER_32950</name>
</gene>
<evidence type="ECO:0008006" key="3">
    <source>
        <dbReference type="Google" id="ProtNLM"/>
    </source>
</evidence>
<keyword evidence="2" id="KW-1185">Reference proteome</keyword>
<accession>A0AAV3RWN0</accession>
<proteinExistence type="predicted"/>
<dbReference type="AlphaFoldDB" id="A0AAV3RWN0"/>
<sequence length="81" mass="9464">MRRLCGKMYDLRGRGSLGLDGFGVVRGMGVDPHCALCVGIERQDHLFFQCGYSAQIWRLVLQRSHAYRRSVPWYEEKQWCI</sequence>
<reference evidence="1 2" key="1">
    <citation type="submission" date="2024-01" db="EMBL/GenBank/DDBJ databases">
        <title>The complete chloroplast genome sequence of Lithospermum erythrorhizon: insights into the phylogenetic relationship among Boraginaceae species and the maternal lineages of purple gromwells.</title>
        <authorList>
            <person name="Okada T."/>
            <person name="Watanabe K."/>
        </authorList>
    </citation>
    <scope>NUCLEOTIDE SEQUENCE [LARGE SCALE GENOMIC DNA]</scope>
</reference>